<evidence type="ECO:0000256" key="8">
    <source>
        <dbReference type="PROSITE-ProRule" id="PRU00089"/>
    </source>
</evidence>
<proteinExistence type="predicted"/>
<evidence type="ECO:0000313" key="10">
    <source>
        <dbReference type="Proteomes" id="UP000515160"/>
    </source>
</evidence>
<accession>A0A6P8ZDI5</accession>
<dbReference type="InterPro" id="IPR001766">
    <property type="entry name" value="Fork_head_dom"/>
</dbReference>
<name>A0A6P8ZDI5_DROAB</name>
<keyword evidence="4 8" id="KW-0238">DNA-binding</keyword>
<dbReference type="CTD" id="43011"/>
<dbReference type="SMART" id="SM00339">
    <property type="entry name" value="FH"/>
    <property type="match status" value="1"/>
</dbReference>
<dbReference type="SUPFAM" id="SSF46785">
    <property type="entry name" value="Winged helix' DNA-binding domain"/>
    <property type="match status" value="1"/>
</dbReference>
<dbReference type="Proteomes" id="UP000515160">
    <property type="component" value="Chromosome 2R"/>
</dbReference>
<dbReference type="Pfam" id="PF00250">
    <property type="entry name" value="Forkhead"/>
    <property type="match status" value="1"/>
</dbReference>
<dbReference type="PANTHER" id="PTHR11829">
    <property type="entry name" value="FORKHEAD BOX PROTEIN"/>
    <property type="match status" value="1"/>
</dbReference>
<dbReference type="PROSITE" id="PS00658">
    <property type="entry name" value="FORK_HEAD_2"/>
    <property type="match status" value="1"/>
</dbReference>
<sequence length="311" mass="35357">MPRPLKVTYGDQKPPYSYISLTAMAIMHSPHKMLPLSEIYRFIMDKFPYYRNNMQKWQNSLRHNLSFNDCFIKVPRNISKAGKGSYWTLHPKALGMFENGSLLRRRKRFRVKQLEKDIINSDLAAISAYSAAAAQINGADSHADWSLIDNDNYKTSTQHKKQYYVEPAVPLSVTDLVDSIPTRPKRAFTIESLIAPETSNSINSSSSSSSSLVRSGVHDARTIAQAVHRKQVLLNTSSRCIEAIPHVANAAAAANFAQANFNQLMTHHQTQLPLITHYLYNPQHTLNTMYIYQHKQLHDLRNHFNGSLSIF</sequence>
<dbReference type="InterPro" id="IPR036388">
    <property type="entry name" value="WH-like_DNA-bd_sf"/>
</dbReference>
<evidence type="ECO:0000256" key="3">
    <source>
        <dbReference type="ARBA" id="ARBA00023015"/>
    </source>
</evidence>
<organism evidence="10 11">
    <name type="scientific">Drosophila albomicans</name>
    <name type="common">Fruit fly</name>
    <dbReference type="NCBI Taxonomy" id="7291"/>
    <lineage>
        <taxon>Eukaryota</taxon>
        <taxon>Metazoa</taxon>
        <taxon>Ecdysozoa</taxon>
        <taxon>Arthropoda</taxon>
        <taxon>Hexapoda</taxon>
        <taxon>Insecta</taxon>
        <taxon>Pterygota</taxon>
        <taxon>Neoptera</taxon>
        <taxon>Endopterygota</taxon>
        <taxon>Diptera</taxon>
        <taxon>Brachycera</taxon>
        <taxon>Muscomorpha</taxon>
        <taxon>Ephydroidea</taxon>
        <taxon>Drosophilidae</taxon>
        <taxon>Drosophila</taxon>
    </lineage>
</organism>
<evidence type="ECO:0000259" key="9">
    <source>
        <dbReference type="PROSITE" id="PS50039"/>
    </source>
</evidence>
<dbReference type="InterPro" id="IPR050211">
    <property type="entry name" value="FOX_domain-containing"/>
</dbReference>
<evidence type="ECO:0000256" key="6">
    <source>
        <dbReference type="ARBA" id="ARBA00023242"/>
    </source>
</evidence>
<comment type="subcellular location">
    <subcellularLocation>
        <location evidence="1 8">Nucleus</location>
    </subcellularLocation>
</comment>
<dbReference type="InterPro" id="IPR018122">
    <property type="entry name" value="TF_fork_head_CS_1"/>
</dbReference>
<evidence type="ECO:0000256" key="1">
    <source>
        <dbReference type="ARBA" id="ARBA00004123"/>
    </source>
</evidence>
<reference evidence="11" key="1">
    <citation type="submission" date="2025-08" db="UniProtKB">
        <authorList>
            <consortium name="RefSeq"/>
        </authorList>
    </citation>
    <scope>IDENTIFICATION</scope>
    <source>
        <strain evidence="11">15112-1751.03</strain>
        <tissue evidence="11">Whole Adult</tissue>
    </source>
</reference>
<dbReference type="OrthoDB" id="5954824at2759"/>
<keyword evidence="10" id="KW-1185">Reference proteome</keyword>
<evidence type="ECO:0000256" key="4">
    <source>
        <dbReference type="ARBA" id="ARBA00023125"/>
    </source>
</evidence>
<dbReference type="GO" id="GO:0000978">
    <property type="term" value="F:RNA polymerase II cis-regulatory region sequence-specific DNA binding"/>
    <property type="evidence" value="ECO:0007669"/>
    <property type="project" value="TreeGrafter"/>
</dbReference>
<dbReference type="PANTHER" id="PTHR11829:SF377">
    <property type="entry name" value="FORK HEAD DOMAIN-CONTAINING PROTEIN FD4-RELATED"/>
    <property type="match status" value="1"/>
</dbReference>
<evidence type="ECO:0000256" key="2">
    <source>
        <dbReference type="ARBA" id="ARBA00022473"/>
    </source>
</evidence>
<dbReference type="Gene3D" id="1.10.10.10">
    <property type="entry name" value="Winged helix-like DNA-binding domain superfamily/Winged helix DNA-binding domain"/>
    <property type="match status" value="1"/>
</dbReference>
<feature type="domain" description="Fork-head" evidence="9">
    <location>
        <begin position="13"/>
        <end position="107"/>
    </location>
</feature>
<keyword evidence="2" id="KW-0217">Developmental protein</keyword>
<feature type="DNA-binding region" description="Fork-head" evidence="8">
    <location>
        <begin position="13"/>
        <end position="107"/>
    </location>
</feature>
<evidence type="ECO:0000313" key="11">
    <source>
        <dbReference type="RefSeq" id="XP_034114947.1"/>
    </source>
</evidence>
<dbReference type="AlphaFoldDB" id="A0A6P8ZDI5"/>
<evidence type="ECO:0000256" key="7">
    <source>
        <dbReference type="ARBA" id="ARBA00060234"/>
    </source>
</evidence>
<dbReference type="GO" id="GO:0000981">
    <property type="term" value="F:DNA-binding transcription factor activity, RNA polymerase II-specific"/>
    <property type="evidence" value="ECO:0007669"/>
    <property type="project" value="TreeGrafter"/>
</dbReference>
<dbReference type="GO" id="GO:0005634">
    <property type="term" value="C:nucleus"/>
    <property type="evidence" value="ECO:0007669"/>
    <property type="project" value="UniProtKB-SubCell"/>
</dbReference>
<dbReference type="PROSITE" id="PS50039">
    <property type="entry name" value="FORK_HEAD_3"/>
    <property type="match status" value="1"/>
</dbReference>
<protein>
    <submittedName>
        <fullName evidence="11">Fork head domain-containing protein FD5</fullName>
    </submittedName>
</protein>
<dbReference type="GO" id="GO:0009653">
    <property type="term" value="P:anatomical structure morphogenesis"/>
    <property type="evidence" value="ECO:0007669"/>
    <property type="project" value="TreeGrafter"/>
</dbReference>
<dbReference type="GeneID" id="117574986"/>
<dbReference type="PRINTS" id="PR00053">
    <property type="entry name" value="FORKHEAD"/>
</dbReference>
<dbReference type="InterPro" id="IPR030456">
    <property type="entry name" value="TF_fork_head_CS_2"/>
</dbReference>
<keyword evidence="6 8" id="KW-0539">Nucleus</keyword>
<keyword evidence="3" id="KW-0805">Transcription regulation</keyword>
<dbReference type="GO" id="GO:0030154">
    <property type="term" value="P:cell differentiation"/>
    <property type="evidence" value="ECO:0007669"/>
    <property type="project" value="TreeGrafter"/>
</dbReference>
<keyword evidence="5" id="KW-0804">Transcription</keyword>
<gene>
    <name evidence="11" type="primary">LOC117574986</name>
</gene>
<dbReference type="InterPro" id="IPR036390">
    <property type="entry name" value="WH_DNA-bd_sf"/>
</dbReference>
<evidence type="ECO:0000256" key="5">
    <source>
        <dbReference type="ARBA" id="ARBA00023163"/>
    </source>
</evidence>
<dbReference type="PROSITE" id="PS00657">
    <property type="entry name" value="FORK_HEAD_1"/>
    <property type="match status" value="1"/>
</dbReference>
<dbReference type="RefSeq" id="XP_034114947.1">
    <property type="nucleotide sequence ID" value="XM_034259056.2"/>
</dbReference>
<comment type="function">
    <text evidence="7">Involved in development during embryogenesis.</text>
</comment>
<dbReference type="FunFam" id="1.10.10.10:FF:000082">
    <property type="entry name" value="forkhead box protein B2"/>
    <property type="match status" value="1"/>
</dbReference>